<feature type="transmembrane region" description="Helical" evidence="7">
    <location>
        <begin position="118"/>
        <end position="138"/>
    </location>
</feature>
<feature type="transmembrane region" description="Helical" evidence="7">
    <location>
        <begin position="210"/>
        <end position="230"/>
    </location>
</feature>
<evidence type="ECO:0000256" key="6">
    <source>
        <dbReference type="SAM" id="MobiDB-lite"/>
    </source>
</evidence>
<keyword evidence="3 7" id="KW-0812">Transmembrane</keyword>
<evidence type="ECO:0000256" key="7">
    <source>
        <dbReference type="SAM" id="Phobius"/>
    </source>
</evidence>
<keyword evidence="2" id="KW-0813">Transport</keyword>
<dbReference type="InterPro" id="IPR036259">
    <property type="entry name" value="MFS_trans_sf"/>
</dbReference>
<gene>
    <name evidence="8" type="ORF">RFI_29592</name>
</gene>
<dbReference type="AlphaFoldDB" id="X6M2I9"/>
<feature type="compositionally biased region" description="Low complexity" evidence="6">
    <location>
        <begin position="278"/>
        <end position="289"/>
    </location>
</feature>
<dbReference type="OrthoDB" id="419616at2759"/>
<evidence type="ECO:0000313" key="8">
    <source>
        <dbReference type="EMBL" id="ETO07796.1"/>
    </source>
</evidence>
<keyword evidence="9" id="KW-1185">Reference proteome</keyword>
<dbReference type="EMBL" id="ASPP01025727">
    <property type="protein sequence ID" value="ETO07796.1"/>
    <property type="molecule type" value="Genomic_DNA"/>
</dbReference>
<proteinExistence type="predicted"/>
<evidence type="ECO:0000256" key="4">
    <source>
        <dbReference type="ARBA" id="ARBA00022989"/>
    </source>
</evidence>
<dbReference type="SUPFAM" id="SSF103473">
    <property type="entry name" value="MFS general substrate transporter"/>
    <property type="match status" value="1"/>
</dbReference>
<comment type="caution">
    <text evidence="8">The sequence shown here is derived from an EMBL/GenBank/DDBJ whole genome shotgun (WGS) entry which is preliminary data.</text>
</comment>
<dbReference type="GO" id="GO:0016020">
    <property type="term" value="C:membrane"/>
    <property type="evidence" value="ECO:0007669"/>
    <property type="project" value="UniProtKB-SubCell"/>
</dbReference>
<dbReference type="PANTHER" id="PTHR23504:SF15">
    <property type="entry name" value="MAJOR FACILITATOR SUPERFAMILY (MFS) PROFILE DOMAIN-CONTAINING PROTEIN"/>
    <property type="match status" value="1"/>
</dbReference>
<dbReference type="Proteomes" id="UP000023152">
    <property type="component" value="Unassembled WGS sequence"/>
</dbReference>
<feature type="transmembrane region" description="Helical" evidence="7">
    <location>
        <begin position="40"/>
        <end position="62"/>
    </location>
</feature>
<evidence type="ECO:0000313" key="9">
    <source>
        <dbReference type="Proteomes" id="UP000023152"/>
    </source>
</evidence>
<keyword evidence="4 7" id="KW-1133">Transmembrane helix</keyword>
<evidence type="ECO:0000256" key="3">
    <source>
        <dbReference type="ARBA" id="ARBA00022692"/>
    </source>
</evidence>
<feature type="region of interest" description="Disordered" evidence="6">
    <location>
        <begin position="277"/>
        <end position="334"/>
    </location>
</feature>
<feature type="non-terminal residue" evidence="8">
    <location>
        <position position="1"/>
    </location>
</feature>
<name>X6M2I9_RETFI</name>
<protein>
    <recommendedName>
        <fullName evidence="10">Major facilitator superfamily (MFS) profile domain-containing protein</fullName>
    </recommendedName>
</protein>
<accession>X6M2I9</accession>
<feature type="transmembrane region" description="Helical" evidence="7">
    <location>
        <begin position="242"/>
        <end position="262"/>
    </location>
</feature>
<evidence type="ECO:0000256" key="1">
    <source>
        <dbReference type="ARBA" id="ARBA00004141"/>
    </source>
</evidence>
<reference evidence="8 9" key="1">
    <citation type="journal article" date="2013" name="Curr. Biol.">
        <title>The Genome of the Foraminiferan Reticulomyxa filosa.</title>
        <authorList>
            <person name="Glockner G."/>
            <person name="Hulsmann N."/>
            <person name="Schleicher M."/>
            <person name="Noegel A.A."/>
            <person name="Eichinger L."/>
            <person name="Gallinger C."/>
            <person name="Pawlowski J."/>
            <person name="Sierra R."/>
            <person name="Euteneuer U."/>
            <person name="Pillet L."/>
            <person name="Moustafa A."/>
            <person name="Platzer M."/>
            <person name="Groth M."/>
            <person name="Szafranski K."/>
            <person name="Schliwa M."/>
        </authorList>
    </citation>
    <scope>NUCLEOTIDE SEQUENCE [LARGE SCALE GENOMIC DNA]</scope>
</reference>
<evidence type="ECO:0008006" key="10">
    <source>
        <dbReference type="Google" id="ProtNLM"/>
    </source>
</evidence>
<comment type="subcellular location">
    <subcellularLocation>
        <location evidence="1">Membrane</location>
        <topology evidence="1">Multi-pass membrane protein</topology>
    </subcellularLocation>
</comment>
<feature type="transmembrane region" description="Helical" evidence="7">
    <location>
        <begin position="175"/>
        <end position="198"/>
    </location>
</feature>
<evidence type="ECO:0000256" key="2">
    <source>
        <dbReference type="ARBA" id="ARBA00022448"/>
    </source>
</evidence>
<sequence length="334" mass="36957">ARIYSIIGVCGGMGRFFGNACGGWLSHVNVYGSVWSDFPYVLPCLISGGAFLISLLVVTTLVKETSKQHQQKQDSTMAASAAAAAALTGNGEGRRSVPQKKATCDVIKIKNVWVITLFYGYASFLATGLQAVIPLWVLEEKKHNGFGWKESEIGTVFAIAGPCYTISQLVLFPKVMVATCVFVMINNADTPWFFFFFYARATANGIGQTFGSIGRLLAPAILCNIYAYCVDNNFSWPFNYCFVFYLQGFLSFFNATWLHFLLPKDYEKRCENNANETASSDAKSKSAASLQNVHNARTRSHEINYSDNGDYDNESGAQSTEYNQIELEEINTKN</sequence>
<evidence type="ECO:0000256" key="5">
    <source>
        <dbReference type="ARBA" id="ARBA00023136"/>
    </source>
</evidence>
<organism evidence="8 9">
    <name type="scientific">Reticulomyxa filosa</name>
    <dbReference type="NCBI Taxonomy" id="46433"/>
    <lineage>
        <taxon>Eukaryota</taxon>
        <taxon>Sar</taxon>
        <taxon>Rhizaria</taxon>
        <taxon>Retaria</taxon>
        <taxon>Foraminifera</taxon>
        <taxon>Monothalamids</taxon>
        <taxon>Reticulomyxidae</taxon>
        <taxon>Reticulomyxa</taxon>
    </lineage>
</organism>
<dbReference type="Gene3D" id="1.20.1250.20">
    <property type="entry name" value="MFS general substrate transporter like domains"/>
    <property type="match status" value="1"/>
</dbReference>
<keyword evidence="5 7" id="KW-0472">Membrane</keyword>
<dbReference type="PANTHER" id="PTHR23504">
    <property type="entry name" value="MAJOR FACILITATOR SUPERFAMILY DOMAIN-CONTAINING PROTEIN 10"/>
    <property type="match status" value="1"/>
</dbReference>